<evidence type="ECO:0000313" key="2">
    <source>
        <dbReference type="Proteomes" id="UP000198418"/>
    </source>
</evidence>
<protein>
    <recommendedName>
        <fullName evidence="3">Pyridoxamine 5'-phosphate oxidase family protein</fullName>
    </recommendedName>
</protein>
<dbReference type="PANTHER" id="PTHR34071:SF2">
    <property type="entry name" value="FLAVIN-NUCLEOTIDE-BINDING PROTEIN"/>
    <property type="match status" value="1"/>
</dbReference>
<reference evidence="2" key="1">
    <citation type="submission" date="2017-06" db="EMBL/GenBank/DDBJ databases">
        <authorList>
            <person name="Varghese N."/>
            <person name="Submissions S."/>
        </authorList>
    </citation>
    <scope>NUCLEOTIDE SEQUENCE [LARGE SCALE GENOMIC DNA]</scope>
    <source>
        <strain evidence="2">DSM 137</strain>
    </source>
</reference>
<dbReference type="Gene3D" id="2.30.110.10">
    <property type="entry name" value="Electron Transport, Fmn-binding Protein, Chain A"/>
    <property type="match status" value="1"/>
</dbReference>
<dbReference type="InterPro" id="IPR012349">
    <property type="entry name" value="Split_barrel_FMN-bd"/>
</dbReference>
<dbReference type="Pfam" id="PF12900">
    <property type="entry name" value="Pyridox_ox_2"/>
    <property type="match status" value="1"/>
</dbReference>
<dbReference type="InterPro" id="IPR024747">
    <property type="entry name" value="Pyridox_Oxase-rel"/>
</dbReference>
<evidence type="ECO:0000313" key="1">
    <source>
        <dbReference type="EMBL" id="SNB80691.1"/>
    </source>
</evidence>
<dbReference type="AlphaFoldDB" id="A0A212S676"/>
<proteinExistence type="predicted"/>
<sequence>MTTSPHDAGAPSARTIVNRYRHLAHYDRPTIDAILDAMPVAHIAYLHEGQPIVTPTLQWREGDRVYWHGANNGRMMRATEGADVCLTVSILDGLVLARSAFNFNVNHRSVMVFGKAEAVTDREEKVRLLTRLINSFAPNQWDKLRPATAPEINATAILSLKIGEASAKVRSGPPEDNEGDYAHPVWAGVLPIRLTVGAAEPDPRNLPGVAAPDLSGYRIG</sequence>
<dbReference type="PANTHER" id="PTHR34071">
    <property type="entry name" value="5-NITROIMIDAZOLE ANTIBIOTICS RESISTANCE PROTEIN, NIMA-FAMILY-RELATED PROTEIN-RELATED"/>
    <property type="match status" value="1"/>
</dbReference>
<dbReference type="RefSeq" id="WP_088522026.1">
    <property type="nucleotide sequence ID" value="NZ_FYDG01000013.1"/>
</dbReference>
<organism evidence="1 2">
    <name type="scientific">Rhodoblastus acidophilus</name>
    <name type="common">Rhodopseudomonas acidophila</name>
    <dbReference type="NCBI Taxonomy" id="1074"/>
    <lineage>
        <taxon>Bacteria</taxon>
        <taxon>Pseudomonadati</taxon>
        <taxon>Pseudomonadota</taxon>
        <taxon>Alphaproteobacteria</taxon>
        <taxon>Hyphomicrobiales</taxon>
        <taxon>Rhodoblastaceae</taxon>
        <taxon>Rhodoblastus</taxon>
    </lineage>
</organism>
<dbReference type="Proteomes" id="UP000198418">
    <property type="component" value="Unassembled WGS sequence"/>
</dbReference>
<accession>A0A212S676</accession>
<name>A0A212S676_RHOAC</name>
<dbReference type="OrthoDB" id="116031at2"/>
<gene>
    <name evidence="1" type="ORF">SAMN06265338_11377</name>
</gene>
<keyword evidence="2" id="KW-1185">Reference proteome</keyword>
<evidence type="ECO:0008006" key="3">
    <source>
        <dbReference type="Google" id="ProtNLM"/>
    </source>
</evidence>
<dbReference type="EMBL" id="FYDG01000013">
    <property type="protein sequence ID" value="SNB80691.1"/>
    <property type="molecule type" value="Genomic_DNA"/>
</dbReference>
<dbReference type="SUPFAM" id="SSF50475">
    <property type="entry name" value="FMN-binding split barrel"/>
    <property type="match status" value="1"/>
</dbReference>